<protein>
    <recommendedName>
        <fullName evidence="5">Lipoprotein</fullName>
    </recommendedName>
</protein>
<dbReference type="Proteomes" id="UP000027647">
    <property type="component" value="Unassembled WGS sequence"/>
</dbReference>
<feature type="compositionally biased region" description="Basic and acidic residues" evidence="1">
    <location>
        <begin position="60"/>
        <end position="70"/>
    </location>
</feature>
<name>A0A074M376_ERYLO</name>
<dbReference type="EMBL" id="JMIW01000006">
    <property type="protein sequence ID" value="KEO89001.1"/>
    <property type="molecule type" value="Genomic_DNA"/>
</dbReference>
<accession>A0A074M376</accession>
<evidence type="ECO:0000313" key="4">
    <source>
        <dbReference type="Proteomes" id="UP000027647"/>
    </source>
</evidence>
<comment type="caution">
    <text evidence="3">The sequence shown here is derived from an EMBL/GenBank/DDBJ whole genome shotgun (WGS) entry which is preliminary data.</text>
</comment>
<reference evidence="3 4" key="1">
    <citation type="submission" date="2014-04" db="EMBL/GenBank/DDBJ databases">
        <title>A comprehensive comparison of genomes of Erythrobacter spp. strains.</title>
        <authorList>
            <person name="Zheng Q."/>
        </authorList>
    </citation>
    <scope>NUCLEOTIDE SEQUENCE [LARGE SCALE GENOMIC DNA]</scope>
    <source>
        <strain evidence="3 4">DSM 6997</strain>
    </source>
</reference>
<feature type="compositionally biased region" description="Basic and acidic residues" evidence="1">
    <location>
        <begin position="33"/>
        <end position="45"/>
    </location>
</feature>
<dbReference type="RefSeq" id="WP_034960776.1">
    <property type="nucleotide sequence ID" value="NZ_JMIW01000006.1"/>
</dbReference>
<evidence type="ECO:0000313" key="3">
    <source>
        <dbReference type="EMBL" id="KEO89001.1"/>
    </source>
</evidence>
<organism evidence="3 4">
    <name type="scientific">Erythrobacter longus</name>
    <dbReference type="NCBI Taxonomy" id="1044"/>
    <lineage>
        <taxon>Bacteria</taxon>
        <taxon>Pseudomonadati</taxon>
        <taxon>Pseudomonadota</taxon>
        <taxon>Alphaproteobacteria</taxon>
        <taxon>Sphingomonadales</taxon>
        <taxon>Erythrobacteraceae</taxon>
        <taxon>Erythrobacter/Porphyrobacter group</taxon>
        <taxon>Erythrobacter</taxon>
    </lineage>
</organism>
<keyword evidence="4" id="KW-1185">Reference proteome</keyword>
<sequence>MNKLTSIIVAAALIAPAAVAAHSGNRVATPGTETRHEANLSEAKAETTSSSAARTYQSATEERANEENTKRRPRAALAGKVNVAARSRHQ</sequence>
<evidence type="ECO:0000256" key="2">
    <source>
        <dbReference type="SAM" id="SignalP"/>
    </source>
</evidence>
<feature type="region of interest" description="Disordered" evidence="1">
    <location>
        <begin position="21"/>
        <end position="90"/>
    </location>
</feature>
<keyword evidence="2" id="KW-0732">Signal</keyword>
<evidence type="ECO:0008006" key="5">
    <source>
        <dbReference type="Google" id="ProtNLM"/>
    </source>
</evidence>
<proteinExistence type="predicted"/>
<gene>
    <name evidence="3" type="ORF">EH31_13215</name>
</gene>
<feature type="chain" id="PRO_5001698416" description="Lipoprotein" evidence="2">
    <location>
        <begin position="21"/>
        <end position="90"/>
    </location>
</feature>
<feature type="signal peptide" evidence="2">
    <location>
        <begin position="1"/>
        <end position="20"/>
    </location>
</feature>
<evidence type="ECO:0000256" key="1">
    <source>
        <dbReference type="SAM" id="MobiDB-lite"/>
    </source>
</evidence>
<dbReference type="AlphaFoldDB" id="A0A074M376"/>